<dbReference type="AlphaFoldDB" id="A0A101I1F8"/>
<comment type="caution">
    <text evidence="1">The sequence shown here is derived from an EMBL/GenBank/DDBJ whole genome shotgun (WGS) entry which is preliminary data.</text>
</comment>
<dbReference type="EMBL" id="LGGX01000014">
    <property type="protein sequence ID" value="KUK86639.1"/>
    <property type="molecule type" value="Genomic_DNA"/>
</dbReference>
<dbReference type="Proteomes" id="UP000053467">
    <property type="component" value="Unassembled WGS sequence"/>
</dbReference>
<proteinExistence type="predicted"/>
<name>A0A101I1F8_UNCT6</name>
<evidence type="ECO:0000313" key="2">
    <source>
        <dbReference type="Proteomes" id="UP000053467"/>
    </source>
</evidence>
<protein>
    <submittedName>
        <fullName evidence="1">Uncharacterized protein</fullName>
    </submittedName>
</protein>
<reference evidence="2" key="1">
    <citation type="journal article" date="2015" name="MBio">
        <title>Genome-Resolved Metagenomic Analysis Reveals Roles for Candidate Phyla and Other Microbial Community Members in Biogeochemical Transformations in Oil Reservoirs.</title>
        <authorList>
            <person name="Hu P."/>
            <person name="Tom L."/>
            <person name="Singh A."/>
            <person name="Thomas B.C."/>
            <person name="Baker B.J."/>
            <person name="Piceno Y.M."/>
            <person name="Andersen G.L."/>
            <person name="Banfield J.F."/>
        </authorList>
    </citation>
    <scope>NUCLEOTIDE SEQUENCE [LARGE SCALE GENOMIC DNA]</scope>
</reference>
<organism evidence="1 2">
    <name type="scientific">candidate division TA06 bacterium 34_109</name>
    <dbReference type="NCBI Taxonomy" id="1635277"/>
    <lineage>
        <taxon>Bacteria</taxon>
        <taxon>Bacteria division TA06</taxon>
    </lineage>
</organism>
<accession>A0A101I1F8</accession>
<gene>
    <name evidence="1" type="ORF">XE03_1338</name>
</gene>
<evidence type="ECO:0000313" key="1">
    <source>
        <dbReference type="EMBL" id="KUK86639.1"/>
    </source>
</evidence>
<sequence length="400" mass="47952">MKKLQFILIFFFSILTPYFLNSLTIFLDCDDDKVKDYLTQKVKIFNFSNIKSESDVFFVIKTFKESNNLYYTLISFGQKKYQNVSDTIYLTFDKNISEFELFEKVHKSFLIMILKNYFDQKFLESFSISEKDNISEEVMEFGWNYNLEGVTELYSENKFKNNFLKIEFDGNRFFLKDQLKLEISFSSSKKIFYLDSNRVLTSLNRTFFTEVEYIQAINEKLSSRVKVDGFNSIYSNYKFKNDISFGIEYSFFPYSYGNTKLLKISYEYEPSFIMYYDTTIYNKMNEILHRNILTFSYETLFPKGNISLSLVGKNYLQYFHQYSLSLEGKLKFYFFKGFSLNIYGFLNVPRDQRNIPKIGYTDEDILLLQRERETDYEFYVSGSISYSWGSKFRNIDSFRF</sequence>